<evidence type="ECO:0000313" key="3">
    <source>
        <dbReference type="Proteomes" id="UP001249851"/>
    </source>
</evidence>
<sequence>MQCFGLLSTLAKNTIGATEDKFQDILDDKVFTSDISEPERHNKIFHYQHIIFPLSKAFIIIIVQVTTFLHASMQGQNKRPFNSLETVPANVFSKVTSLVLILKGGELLEESGVPPAAQDGKE</sequence>
<gene>
    <name evidence="2" type="ORF">P5673_017754</name>
</gene>
<organism evidence="2 3">
    <name type="scientific">Acropora cervicornis</name>
    <name type="common">Staghorn coral</name>
    <dbReference type="NCBI Taxonomy" id="6130"/>
    <lineage>
        <taxon>Eukaryota</taxon>
        <taxon>Metazoa</taxon>
        <taxon>Cnidaria</taxon>
        <taxon>Anthozoa</taxon>
        <taxon>Hexacorallia</taxon>
        <taxon>Scleractinia</taxon>
        <taxon>Astrocoeniina</taxon>
        <taxon>Acroporidae</taxon>
        <taxon>Acropora</taxon>
    </lineage>
</organism>
<keyword evidence="3" id="KW-1185">Reference proteome</keyword>
<keyword evidence="1" id="KW-0812">Transmembrane</keyword>
<evidence type="ECO:0000256" key="1">
    <source>
        <dbReference type="SAM" id="Phobius"/>
    </source>
</evidence>
<dbReference type="AlphaFoldDB" id="A0AAD9V392"/>
<protein>
    <submittedName>
        <fullName evidence="2">Uncharacterized protein</fullName>
    </submittedName>
</protein>
<keyword evidence="1" id="KW-0472">Membrane</keyword>
<accession>A0AAD9V392</accession>
<reference evidence="2" key="1">
    <citation type="journal article" date="2023" name="G3 (Bethesda)">
        <title>Whole genome assembly and annotation of the endangered Caribbean coral Acropora cervicornis.</title>
        <authorList>
            <person name="Selwyn J.D."/>
            <person name="Vollmer S.V."/>
        </authorList>
    </citation>
    <scope>NUCLEOTIDE SEQUENCE</scope>
    <source>
        <strain evidence="2">K2</strain>
    </source>
</reference>
<feature type="transmembrane region" description="Helical" evidence="1">
    <location>
        <begin position="50"/>
        <end position="69"/>
    </location>
</feature>
<dbReference type="EMBL" id="JARQWQ010000039">
    <property type="protein sequence ID" value="KAK2559669.1"/>
    <property type="molecule type" value="Genomic_DNA"/>
</dbReference>
<name>A0AAD9V392_ACRCE</name>
<proteinExistence type="predicted"/>
<comment type="caution">
    <text evidence="2">The sequence shown here is derived from an EMBL/GenBank/DDBJ whole genome shotgun (WGS) entry which is preliminary data.</text>
</comment>
<dbReference type="Proteomes" id="UP001249851">
    <property type="component" value="Unassembled WGS sequence"/>
</dbReference>
<keyword evidence="1" id="KW-1133">Transmembrane helix</keyword>
<evidence type="ECO:0000313" key="2">
    <source>
        <dbReference type="EMBL" id="KAK2559669.1"/>
    </source>
</evidence>
<reference evidence="2" key="2">
    <citation type="journal article" date="2023" name="Science">
        <title>Genomic signatures of disease resistance in endangered staghorn corals.</title>
        <authorList>
            <person name="Vollmer S.V."/>
            <person name="Selwyn J.D."/>
            <person name="Despard B.A."/>
            <person name="Roesel C.L."/>
        </authorList>
    </citation>
    <scope>NUCLEOTIDE SEQUENCE</scope>
    <source>
        <strain evidence="2">K2</strain>
    </source>
</reference>